<dbReference type="STRING" id="1168035.SAMN05444280_1624"/>
<dbReference type="Proteomes" id="UP000184050">
    <property type="component" value="Unassembled WGS sequence"/>
</dbReference>
<sequence>MILEHLLKKTMFKRYVKSRVIPEHMLSGQITNINWKQDNYLKNNVKLSRSLSPYCADNIYARTEKSKIASRVLSYLCKNNYSCDDVFYELYSKINVKSRQKANEFIRKYKKEVLLRQQYIWTLNEIYDQRQSLSKLFNHLEDIAEYPEYSESKSNSQYVKNAVEFLNETEKYKDHQPNGKFTIADLAIDIRNNYLNELDKSLNSEAVLAYWLTQRYELLSNTDLKKVGDLLCEVYKIEYKTDIQRYRSKKRKDYDRNRYIPQKSSSAAEKKEKVRKLKTKGYTQKKTAELLRISRSTVERYWKG</sequence>
<gene>
    <name evidence="2" type="ORF">SAMN05444280_1624</name>
</gene>
<dbReference type="EMBL" id="FQZE01000062">
    <property type="protein sequence ID" value="SHK08146.1"/>
    <property type="molecule type" value="Genomic_DNA"/>
</dbReference>
<name>A0A1M6PJN2_9BACT</name>
<evidence type="ECO:0000313" key="3">
    <source>
        <dbReference type="Proteomes" id="UP000184050"/>
    </source>
</evidence>
<feature type="region of interest" description="Disordered" evidence="1">
    <location>
        <begin position="254"/>
        <end position="278"/>
    </location>
</feature>
<organism evidence="2 3">
    <name type="scientific">Tangfeifania diversioriginum</name>
    <dbReference type="NCBI Taxonomy" id="1168035"/>
    <lineage>
        <taxon>Bacteria</taxon>
        <taxon>Pseudomonadati</taxon>
        <taxon>Bacteroidota</taxon>
        <taxon>Bacteroidia</taxon>
        <taxon>Marinilabiliales</taxon>
        <taxon>Prolixibacteraceae</taxon>
        <taxon>Tangfeifania</taxon>
    </lineage>
</organism>
<dbReference type="AlphaFoldDB" id="A0A1M6PJN2"/>
<proteinExistence type="predicted"/>
<protein>
    <recommendedName>
        <fullName evidence="4">Homeodomain-like domain-containing protein</fullName>
    </recommendedName>
</protein>
<keyword evidence="3" id="KW-1185">Reference proteome</keyword>
<evidence type="ECO:0000313" key="2">
    <source>
        <dbReference type="EMBL" id="SHK08146.1"/>
    </source>
</evidence>
<evidence type="ECO:0000256" key="1">
    <source>
        <dbReference type="SAM" id="MobiDB-lite"/>
    </source>
</evidence>
<reference evidence="2 3" key="1">
    <citation type="submission" date="2016-11" db="EMBL/GenBank/DDBJ databases">
        <authorList>
            <person name="Jaros S."/>
            <person name="Januszkiewicz K."/>
            <person name="Wedrychowicz H."/>
        </authorList>
    </citation>
    <scope>NUCLEOTIDE SEQUENCE [LARGE SCALE GENOMIC DNA]</scope>
    <source>
        <strain evidence="2 3">DSM 27063</strain>
    </source>
</reference>
<accession>A0A1M6PJN2</accession>
<evidence type="ECO:0008006" key="4">
    <source>
        <dbReference type="Google" id="ProtNLM"/>
    </source>
</evidence>